<accession>A0A1B3BAE8</accession>
<dbReference type="Proteomes" id="UP000094147">
    <property type="component" value="Chromosome"/>
</dbReference>
<dbReference type="PANTHER" id="PTHR43547">
    <property type="entry name" value="TWO-COMPONENT HISTIDINE KINASE"/>
    <property type="match status" value="1"/>
</dbReference>
<organism evidence="5 6">
    <name type="scientific">Kangiella sediminilitoris</name>
    <dbReference type="NCBI Taxonomy" id="1144748"/>
    <lineage>
        <taxon>Bacteria</taxon>
        <taxon>Pseudomonadati</taxon>
        <taxon>Pseudomonadota</taxon>
        <taxon>Gammaproteobacteria</taxon>
        <taxon>Kangiellales</taxon>
        <taxon>Kangiellaceae</taxon>
        <taxon>Kangiella</taxon>
    </lineage>
</organism>
<proteinExistence type="predicted"/>
<evidence type="ECO:0000259" key="4">
    <source>
        <dbReference type="PROSITE" id="PS50887"/>
    </source>
</evidence>
<dbReference type="Gene3D" id="2.60.40.10">
    <property type="entry name" value="Immunoglobulins"/>
    <property type="match status" value="1"/>
</dbReference>
<feature type="coiled-coil region" evidence="2">
    <location>
        <begin position="847"/>
        <end position="902"/>
    </location>
</feature>
<dbReference type="AlphaFoldDB" id="A0A1B3BAE8"/>
<dbReference type="InterPro" id="IPR029787">
    <property type="entry name" value="Nucleotide_cyclase"/>
</dbReference>
<dbReference type="EMBL" id="CP012418">
    <property type="protein sequence ID" value="AOE49734.1"/>
    <property type="molecule type" value="Genomic_DNA"/>
</dbReference>
<keyword evidence="3" id="KW-0472">Membrane</keyword>
<keyword evidence="6" id="KW-1185">Reference proteome</keyword>
<dbReference type="InterPro" id="IPR011110">
    <property type="entry name" value="Reg_prop"/>
</dbReference>
<gene>
    <name evidence="5" type="ORF">KS2013_1014</name>
</gene>
<dbReference type="CDD" id="cd01949">
    <property type="entry name" value="GGDEF"/>
    <property type="match status" value="1"/>
</dbReference>
<dbReference type="STRING" id="1144748.KS2013_1014"/>
<evidence type="ECO:0000256" key="2">
    <source>
        <dbReference type="SAM" id="Coils"/>
    </source>
</evidence>
<dbReference type="SUPFAM" id="SSF63829">
    <property type="entry name" value="Calcium-dependent phosphotriesterase"/>
    <property type="match status" value="2"/>
</dbReference>
<dbReference type="SUPFAM" id="SSF55073">
    <property type="entry name" value="Nucleotide cyclase"/>
    <property type="match status" value="1"/>
</dbReference>
<reference evidence="6" key="1">
    <citation type="submission" date="2015-08" db="EMBL/GenBank/DDBJ databases">
        <authorList>
            <person name="Kim K.M."/>
        </authorList>
    </citation>
    <scope>NUCLEOTIDE SEQUENCE [LARGE SCALE GENOMIC DNA]</scope>
    <source>
        <strain evidence="6">KCTC 23892</strain>
    </source>
</reference>
<dbReference type="NCBIfam" id="TIGR00254">
    <property type="entry name" value="GGDEF"/>
    <property type="match status" value="1"/>
</dbReference>
<keyword evidence="2" id="KW-0175">Coiled coil</keyword>
<evidence type="ECO:0000256" key="1">
    <source>
        <dbReference type="ARBA" id="ARBA00022553"/>
    </source>
</evidence>
<sequence>MKYKLRIKDNHNDMTVFFRIQSLFFVTLLLSVSFLFNFSAEAATKVSERIRFHSLTIEDGLSQSTVNSITEDRFGYMWFATQDGLNRYDGVLFDQIKHIPNDASSLASPSIEKLIYDSMDTMWALTAQGIDSVDVNDLSVTHWMSELKLLADGGKDVELEVESIALMPDNTLLVVTNLFIAKIDVNNGDISRIDELQSLVDEHTIKNSLVIEDRFYFVEDSCLIAISLSGLGKQTRCLSSDLELELLISDRDEPNHFFITGAKGFATYSIEQQELVHFPIFDGRTDSPTKVLNLASHKNGYWLATGSGLKYWSNEEKKVTVEYFSDFTDHYSINNDYSMDIWKSSDGLFWLGTLSGVNYWQSEQQFLHLLQKREVMQFKRDNYTTSLLKNHKGDLWVGTDSSGLYKYSSDFSTLEHYAGLKVGDQLVKTDYVAGMLEDRYRNFWIIASAGLFFSPFGEDGFSLLKEVYDTNGKPITLTDMSSIIEARNGDIWLGGAEGFYKIEVEYTNNNDIQTSKLKFIDYTDTVPDVVMDTRYGVYTIYEDLQGYLWLGGSKGLVRFNPINSEVKLFESHPEDTQTLSSSDITVIYEDLLGVLWVGTVSGLNRVRYDSKGEVYFQRITQHDGFVDDFICSILADNSGFLWISTANGLVKFHPDKGTPANFTYKDGLQYNEFFTNADFADDDGNLYFGGINGITMFNPDEISIQKEEKELKVVSVKHEGLVSGLTKEGDTYFADVSDEGLVSIRLSSFDFINESEYRYKIDAFSDDWIMSNGPIINLHDIQNERLLIRAQIRQKSGRWGDKETALLLAVEKSFWSSAHGFLLYLMMLTFVVIGVAVYLSSYFSKRIDRQERKLKERKAQSQLLLSEKKALLYQVEDLQYSLSEQRYQSERLENQLEQLKVNDQLTGFKTKHYLKQHIGKELEIIGNTWVENDGIAGVYLGVFAVDIDNLAMINKEYGHLCGNEVLKQAAECLRTISYGTDTLVRWQGATLLILSRGIEKREQMILAEKIRSIIASRKFDLGNGASIDVTCSVGFGRFPFLQDPNEVITWDQLIYVIGRALSVAKSNSRNAWLGIFTNQFSHPQEIRAKITTDLSSLLNSGQLDYVSSIPKSNKINWDTTG</sequence>
<dbReference type="Gene3D" id="3.30.70.270">
    <property type="match status" value="1"/>
</dbReference>
<dbReference type="InterPro" id="IPR000160">
    <property type="entry name" value="GGDEF_dom"/>
</dbReference>
<keyword evidence="1" id="KW-0597">Phosphoprotein</keyword>
<protein>
    <submittedName>
        <fullName evidence="5">Diguanylate cyclase with beta propeller sensor</fullName>
    </submittedName>
</protein>
<evidence type="ECO:0000313" key="5">
    <source>
        <dbReference type="EMBL" id="AOE49734.1"/>
    </source>
</evidence>
<dbReference type="Pfam" id="PF00990">
    <property type="entry name" value="GGDEF"/>
    <property type="match status" value="1"/>
</dbReference>
<evidence type="ECO:0000313" key="6">
    <source>
        <dbReference type="Proteomes" id="UP000094147"/>
    </source>
</evidence>
<name>A0A1B3BAE8_9GAMM</name>
<dbReference type="PANTHER" id="PTHR43547:SF2">
    <property type="entry name" value="HYBRID SIGNAL TRANSDUCTION HISTIDINE KINASE C"/>
    <property type="match status" value="1"/>
</dbReference>
<keyword evidence="3" id="KW-1133">Transmembrane helix</keyword>
<dbReference type="InterPro" id="IPR043128">
    <property type="entry name" value="Rev_trsase/Diguanyl_cyclase"/>
</dbReference>
<dbReference type="GO" id="GO:0000155">
    <property type="term" value="F:phosphorelay sensor kinase activity"/>
    <property type="evidence" value="ECO:0007669"/>
    <property type="project" value="TreeGrafter"/>
</dbReference>
<dbReference type="KEGG" id="ksd:KS2013_1014"/>
<feature type="domain" description="GGDEF" evidence="4">
    <location>
        <begin position="938"/>
        <end position="1077"/>
    </location>
</feature>
<dbReference type="RefSeq" id="WP_228703746.1">
    <property type="nucleotide sequence ID" value="NZ_CP012418.1"/>
</dbReference>
<dbReference type="InterPro" id="IPR013783">
    <property type="entry name" value="Ig-like_fold"/>
</dbReference>
<dbReference type="InterPro" id="IPR015943">
    <property type="entry name" value="WD40/YVTN_repeat-like_dom_sf"/>
</dbReference>
<feature type="transmembrane region" description="Helical" evidence="3">
    <location>
        <begin position="821"/>
        <end position="843"/>
    </location>
</feature>
<evidence type="ECO:0000256" key="3">
    <source>
        <dbReference type="SAM" id="Phobius"/>
    </source>
</evidence>
<dbReference type="Gene3D" id="2.130.10.10">
    <property type="entry name" value="YVTN repeat-like/Quinoprotein amine dehydrogenase"/>
    <property type="match status" value="2"/>
</dbReference>
<dbReference type="PROSITE" id="PS50887">
    <property type="entry name" value="GGDEF"/>
    <property type="match status" value="1"/>
</dbReference>
<dbReference type="SMART" id="SM00267">
    <property type="entry name" value="GGDEF"/>
    <property type="match status" value="1"/>
</dbReference>
<keyword evidence="3" id="KW-0812">Transmembrane</keyword>
<dbReference type="Pfam" id="PF07494">
    <property type="entry name" value="Reg_prop"/>
    <property type="match status" value="1"/>
</dbReference>